<dbReference type="SUPFAM" id="SSF81585">
    <property type="entry name" value="PsbU/PolX domain-like"/>
    <property type="match status" value="1"/>
</dbReference>
<evidence type="ECO:0000256" key="6">
    <source>
        <dbReference type="HAMAP-Rule" id="MF_00589"/>
    </source>
</evidence>
<dbReference type="Pfam" id="PF06514">
    <property type="entry name" value="PsbU"/>
    <property type="match status" value="1"/>
</dbReference>
<evidence type="ECO:0000256" key="5">
    <source>
        <dbReference type="ARBA" id="ARBA00023276"/>
    </source>
</evidence>
<evidence type="ECO:0000256" key="3">
    <source>
        <dbReference type="ARBA" id="ARBA00023078"/>
    </source>
</evidence>
<protein>
    <recommendedName>
        <fullName evidence="6">Photosystem II extrinsic protein U</fullName>
        <shortName evidence="6">PSII-U</shortName>
        <shortName evidence="6">PsbU</shortName>
    </recommendedName>
    <alternativeName>
        <fullName evidence="6">Photosystem II 12 kDa extrinsic protein</fullName>
        <shortName evidence="6">PS II complex 12 kDa extrinsic protein</shortName>
    </alternativeName>
</protein>
<dbReference type="GO" id="GO:0031676">
    <property type="term" value="C:plasma membrane-derived thylakoid membrane"/>
    <property type="evidence" value="ECO:0007669"/>
    <property type="project" value="UniProtKB-SubCell"/>
</dbReference>
<evidence type="ECO:0000313" key="7">
    <source>
        <dbReference type="EMBL" id="NEZ58923.1"/>
    </source>
</evidence>
<sequence precursor="true">MKQFFGLLMALGLVFGTLVSDAQPAVANMLNGGTVFLAEANLPRNAVDDKLATEYGYKLDVNNTNVAAFRKYRGLFPTIAGKIIRNAPYENLEDILEIPGLSDVEKSRIQENMDIFTISPPNPALVEGDDRYNNGAYK</sequence>
<accession>A0A6M0RT09</accession>
<comment type="subcellular location">
    <subcellularLocation>
        <location evidence="6">Cellular thylakoid membrane</location>
        <topology evidence="6">Peripheral membrane protein</topology>
        <orientation evidence="6">Lumenal side</orientation>
    </subcellularLocation>
    <subcellularLocation>
        <location evidence="1">Membrane</location>
        <topology evidence="1">Peripheral membrane protein</topology>
    </subcellularLocation>
</comment>
<dbReference type="GO" id="GO:0015979">
    <property type="term" value="P:photosynthesis"/>
    <property type="evidence" value="ECO:0007669"/>
    <property type="project" value="UniProtKB-UniRule"/>
</dbReference>
<dbReference type="NCBIfam" id="NF002708">
    <property type="entry name" value="PRK02515.1"/>
    <property type="match status" value="1"/>
</dbReference>
<dbReference type="GO" id="GO:0019898">
    <property type="term" value="C:extrinsic component of membrane"/>
    <property type="evidence" value="ECO:0007669"/>
    <property type="project" value="InterPro"/>
</dbReference>
<keyword evidence="5 6" id="KW-0604">Photosystem II</keyword>
<keyword evidence="3 6" id="KW-0793">Thylakoid</keyword>
<evidence type="ECO:0000256" key="4">
    <source>
        <dbReference type="ARBA" id="ARBA00023136"/>
    </source>
</evidence>
<comment type="subunit">
    <text evidence="6">PSII is composed of 1 copy each of membrane proteins PsbA, PsbB, PsbC, PsbD, PsbE, PsbF, PsbH, PsbI, PsbJ, PsbK, PsbL, PsbM, PsbT, PsbX, PsbY, PsbZ, Psb30/Ycf12, peripheral proteins PsbO, CyanoQ (PsbQ), PsbU, PsbV and a large number of cofactors. It forms dimeric complexes.</text>
</comment>
<name>A0A6M0RT09_9CYAN</name>
<comment type="caution">
    <text evidence="7">The sequence shown here is derived from an EMBL/GenBank/DDBJ whole genome shotgun (WGS) entry which is preliminary data.</text>
</comment>
<dbReference type="Gene3D" id="1.10.150.320">
    <property type="entry name" value="Photosystem II 12 kDa extrinsic protein"/>
    <property type="match status" value="1"/>
</dbReference>
<dbReference type="AlphaFoldDB" id="A0A6M0RT09"/>
<keyword evidence="6" id="KW-0813">Transport</keyword>
<dbReference type="RefSeq" id="WP_163701827.1">
    <property type="nucleotide sequence ID" value="NZ_QXHD01000004.1"/>
</dbReference>
<keyword evidence="6" id="KW-0249">Electron transport</keyword>
<dbReference type="GO" id="GO:0042549">
    <property type="term" value="P:photosystem II stabilization"/>
    <property type="evidence" value="ECO:0007669"/>
    <property type="project" value="InterPro"/>
</dbReference>
<keyword evidence="4 6" id="KW-0472">Membrane</keyword>
<proteinExistence type="inferred from homology"/>
<keyword evidence="6" id="KW-0732">Signal</keyword>
<dbReference type="InterPro" id="IPR010527">
    <property type="entry name" value="PSII_PsbU"/>
</dbReference>
<dbReference type="HAMAP" id="MF_00589">
    <property type="entry name" value="PSII_PsbU"/>
    <property type="match status" value="1"/>
</dbReference>
<evidence type="ECO:0000313" key="8">
    <source>
        <dbReference type="Proteomes" id="UP000481033"/>
    </source>
</evidence>
<dbReference type="GO" id="GO:0009654">
    <property type="term" value="C:photosystem II oxygen evolving complex"/>
    <property type="evidence" value="ECO:0007669"/>
    <property type="project" value="InterPro"/>
</dbReference>
<comment type="similarity">
    <text evidence="2 6">Belongs to the PsbU family.</text>
</comment>
<keyword evidence="8" id="KW-1185">Reference proteome</keyword>
<gene>
    <name evidence="6 7" type="primary">psbU</name>
    <name evidence="7" type="ORF">DXZ20_25430</name>
</gene>
<dbReference type="EMBL" id="QXHD01000004">
    <property type="protein sequence ID" value="NEZ58923.1"/>
    <property type="molecule type" value="Genomic_DNA"/>
</dbReference>
<comment type="function">
    <text evidence="6">One of the extrinsic, lumenal subunits of photosystem II (PSII). PSII is a light-driven water plastoquinone oxidoreductase, using light energy to abstract electrons from H(2)O, generating a proton gradient subsequently used for ATP formation. The extrinsic proteins stabilize the structure of photosystem II oxygen-evolving complex (OEC), the ion environment of oxygen evolution and protect the OEC against heat-induced inactivation.</text>
</comment>
<keyword evidence="6" id="KW-0602">Photosynthesis</keyword>
<dbReference type="Proteomes" id="UP000481033">
    <property type="component" value="Unassembled WGS sequence"/>
</dbReference>
<evidence type="ECO:0000256" key="2">
    <source>
        <dbReference type="ARBA" id="ARBA00010827"/>
    </source>
</evidence>
<evidence type="ECO:0000256" key="1">
    <source>
        <dbReference type="ARBA" id="ARBA00004170"/>
    </source>
</evidence>
<feature type="chain" id="PRO_5027193257" description="Photosystem II extrinsic protein U" evidence="6">
    <location>
        <begin position="23"/>
        <end position="138"/>
    </location>
</feature>
<organism evidence="7 8">
    <name type="scientific">Adonisia turfae CCMR0081</name>
    <dbReference type="NCBI Taxonomy" id="2292702"/>
    <lineage>
        <taxon>Bacteria</taxon>
        <taxon>Bacillati</taxon>
        <taxon>Cyanobacteriota</taxon>
        <taxon>Adonisia</taxon>
        <taxon>Adonisia turfae</taxon>
    </lineage>
</organism>
<reference evidence="7 8" key="1">
    <citation type="journal article" date="2020" name="Microb. Ecol.">
        <title>Ecogenomics of the Marine Benthic Filamentous Cyanobacterium Adonisia.</title>
        <authorList>
            <person name="Walter J.M."/>
            <person name="Coutinho F.H."/>
            <person name="Leomil L."/>
            <person name="Hargreaves P.I."/>
            <person name="Campeao M.E."/>
            <person name="Vieira V.V."/>
            <person name="Silva B.S."/>
            <person name="Fistarol G.O."/>
            <person name="Salomon P.S."/>
            <person name="Sawabe T."/>
            <person name="Mino S."/>
            <person name="Hosokawa M."/>
            <person name="Miyashita H."/>
            <person name="Maruyama F."/>
            <person name="van Verk M.C."/>
            <person name="Dutilh B.E."/>
            <person name="Thompson C.C."/>
            <person name="Thompson F.L."/>
        </authorList>
    </citation>
    <scope>NUCLEOTIDE SEQUENCE [LARGE SCALE GENOMIC DNA]</scope>
    <source>
        <strain evidence="7 8">CCMR0081</strain>
    </source>
</reference>
<feature type="signal peptide" evidence="6">
    <location>
        <begin position="1"/>
        <end position="22"/>
    </location>
</feature>